<reference evidence="1 2" key="1">
    <citation type="submission" date="2021-06" db="EMBL/GenBank/DDBJ databases">
        <title>Faecalicatena sp. nov. isolated from porcine feces.</title>
        <authorList>
            <person name="Oh B.S."/>
            <person name="Lee J.H."/>
        </authorList>
    </citation>
    <scope>NUCLEOTIDE SEQUENCE [LARGE SCALE GENOMIC DNA]</scope>
    <source>
        <strain evidence="1 2">AGMB00832</strain>
    </source>
</reference>
<dbReference type="Proteomes" id="UP000723714">
    <property type="component" value="Unassembled WGS sequence"/>
</dbReference>
<organism evidence="1 2">
    <name type="scientific">Faecalicatena faecalis</name>
    <dbReference type="NCBI Taxonomy" id="2726362"/>
    <lineage>
        <taxon>Bacteria</taxon>
        <taxon>Bacillati</taxon>
        <taxon>Bacillota</taxon>
        <taxon>Clostridia</taxon>
        <taxon>Lachnospirales</taxon>
        <taxon>Lachnospiraceae</taxon>
        <taxon>Faecalicatena</taxon>
    </lineage>
</organism>
<dbReference type="EMBL" id="JABACJ020000009">
    <property type="protein sequence ID" value="MBU3876391.1"/>
    <property type="molecule type" value="Genomic_DNA"/>
</dbReference>
<sequence length="59" mass="7295">MILLVVDTQKGITDNRLYEFDNEYFSKEVAYDYYNRFMWPERYAKCITMEDALEILRNR</sequence>
<evidence type="ECO:0000313" key="2">
    <source>
        <dbReference type="Proteomes" id="UP000723714"/>
    </source>
</evidence>
<proteinExistence type="predicted"/>
<evidence type="ECO:0008006" key="3">
    <source>
        <dbReference type="Google" id="ProtNLM"/>
    </source>
</evidence>
<name>A0ABS6D4I4_9FIRM</name>
<comment type="caution">
    <text evidence="1">The sequence shown here is derived from an EMBL/GenBank/DDBJ whole genome shotgun (WGS) entry which is preliminary data.</text>
</comment>
<evidence type="ECO:0000313" key="1">
    <source>
        <dbReference type="EMBL" id="MBU3876391.1"/>
    </source>
</evidence>
<protein>
    <recommendedName>
        <fullName evidence="3">Isochorismatase family protein</fullName>
    </recommendedName>
</protein>
<accession>A0ABS6D4I4</accession>
<keyword evidence="2" id="KW-1185">Reference proteome</keyword>
<dbReference type="RefSeq" id="WP_216241687.1">
    <property type="nucleotide sequence ID" value="NZ_JABACJ020000009.1"/>
</dbReference>
<gene>
    <name evidence="1" type="ORF">HGO97_011270</name>
</gene>